<dbReference type="EMBL" id="JBDFQZ010000012">
    <property type="protein sequence ID" value="KAK9672263.1"/>
    <property type="molecule type" value="Genomic_DNA"/>
</dbReference>
<organism evidence="4 5">
    <name type="scientific">Saponaria officinalis</name>
    <name type="common">Common soapwort</name>
    <name type="synonym">Lychnis saponaria</name>
    <dbReference type="NCBI Taxonomy" id="3572"/>
    <lineage>
        <taxon>Eukaryota</taxon>
        <taxon>Viridiplantae</taxon>
        <taxon>Streptophyta</taxon>
        <taxon>Embryophyta</taxon>
        <taxon>Tracheophyta</taxon>
        <taxon>Spermatophyta</taxon>
        <taxon>Magnoliopsida</taxon>
        <taxon>eudicotyledons</taxon>
        <taxon>Gunneridae</taxon>
        <taxon>Pentapetalae</taxon>
        <taxon>Caryophyllales</taxon>
        <taxon>Caryophyllaceae</taxon>
        <taxon>Caryophylleae</taxon>
        <taxon>Saponaria</taxon>
    </lineage>
</organism>
<dbReference type="EMBL" id="JBDFQZ010000012">
    <property type="protein sequence ID" value="KAK9672264.1"/>
    <property type="molecule type" value="Genomic_DNA"/>
</dbReference>
<feature type="domain" description="DUF7913" evidence="2">
    <location>
        <begin position="10"/>
        <end position="129"/>
    </location>
</feature>
<feature type="region of interest" description="Disordered" evidence="1">
    <location>
        <begin position="349"/>
        <end position="487"/>
    </location>
</feature>
<dbReference type="EMBL" id="JBDFQZ010000012">
    <property type="protein sequence ID" value="KAK9672265.1"/>
    <property type="molecule type" value="Genomic_DNA"/>
</dbReference>
<dbReference type="PANTHER" id="PTHR33913:SF1">
    <property type="entry name" value="DRBM DOMAIN-CONTAINING PROTEIN"/>
    <property type="match status" value="1"/>
</dbReference>
<dbReference type="Gene3D" id="3.30.160.20">
    <property type="match status" value="1"/>
</dbReference>
<dbReference type="AlphaFoldDB" id="A0AAW1H8A1"/>
<evidence type="ECO:0000256" key="1">
    <source>
        <dbReference type="SAM" id="MobiDB-lite"/>
    </source>
</evidence>
<dbReference type="Pfam" id="PF25502">
    <property type="entry name" value="DUF7915"/>
    <property type="match status" value="1"/>
</dbReference>
<keyword evidence="5" id="KW-1185">Reference proteome</keyword>
<feature type="domain" description="DUF7915" evidence="3">
    <location>
        <begin position="165"/>
        <end position="304"/>
    </location>
</feature>
<dbReference type="SUPFAM" id="SSF54768">
    <property type="entry name" value="dsRNA-binding domain-like"/>
    <property type="match status" value="1"/>
</dbReference>
<evidence type="ECO:0000313" key="5">
    <source>
        <dbReference type="Proteomes" id="UP001443914"/>
    </source>
</evidence>
<reference evidence="4 5" key="1">
    <citation type="submission" date="2024-03" db="EMBL/GenBank/DDBJ databases">
        <title>WGS assembly of Saponaria officinalis var. Norfolk2.</title>
        <authorList>
            <person name="Jenkins J."/>
            <person name="Shu S."/>
            <person name="Grimwood J."/>
            <person name="Barry K."/>
            <person name="Goodstein D."/>
            <person name="Schmutz J."/>
            <person name="Leebens-Mack J."/>
            <person name="Osbourn A."/>
        </authorList>
    </citation>
    <scope>NUCLEOTIDE SEQUENCE [LARGE SCALE GENOMIC DNA]</scope>
    <source>
        <strain evidence="5">cv. Norfolk2</strain>
        <strain evidence="4">JIC</strain>
        <tissue evidence="4">Leaf</tissue>
    </source>
</reference>
<evidence type="ECO:0008006" key="6">
    <source>
        <dbReference type="Google" id="ProtNLM"/>
    </source>
</evidence>
<accession>A0AAW1H8A1</accession>
<sequence>MGSMELSVEEVGPTEETVLALLEFLVDPLLPSKCLSMEPPSQEHLVAKQVHAVVLLYNYYHRKHNPGLEFLEFISFCKLATGLKSSLLPYFPFMQRSDYGNIELDDLYKQMSLTEKAVMNACDISRSLDASNGEIVIESWPISKVAVFLVDSKKEDCFLFHSSVTQGVWSVIEKEVTLPGEESANKKKRVIKKTPKENQIDEASLQQAAYLAVKEACAFNPSDLKILGTHTVHSTSKAKAAVRLYIMQCKQSKQDESLVPIADALGSLQGPLVRKESESWLVTAVVEYFHLLPFVDKVSDWLSRSSEIDDNDTHVETAEDGCCQNSNLDAEESPNISLTFEEVKDVDNYNSSHSNEKLVVNTPGISGTAEEARNSDNHQTKEKVIPNSLEHREPAQTVGNGSSCQSTQIIPPSVSPLVEPAKDVRNGKTSNSKKEMPKAVNDNVRSGQKDAPTEPMVYKKRNRPQKNSTTNYQGSKNSNATKENLPSNMDIHEPYRSCSNGSPNSTDDQKQIIVAQEPDQLASNGGAIVVAEDPDTSSHRDNADKVYSDQYEKQDGAIVSFDTSLEYLQKIHLAITSQEDLISQTALKVLIRKRERLNQQLRFIGDEIALCDRNIDVIVKGGEDDLAVKINSMLEGCNDLCLRSNASESTTGLHLKDPDLPPQTKRKRLSDANLSSHDPCRELDSICNDNIWSLPTYNISTLEGGFKASVTVKGVDFECSSEGTVAPTPQDARNAAALQMLAKLQNMQCKFSSEREISPENAMIA</sequence>
<dbReference type="InterPro" id="IPR057235">
    <property type="entry name" value="DUF7913"/>
</dbReference>
<evidence type="ECO:0000259" key="3">
    <source>
        <dbReference type="Pfam" id="PF25502"/>
    </source>
</evidence>
<name>A0AAW1H8A1_SAPOF</name>
<evidence type="ECO:0000259" key="2">
    <source>
        <dbReference type="Pfam" id="PF25500"/>
    </source>
</evidence>
<evidence type="ECO:0000313" key="4">
    <source>
        <dbReference type="EMBL" id="KAK9672263.1"/>
    </source>
</evidence>
<dbReference type="Pfam" id="PF25500">
    <property type="entry name" value="DUF7913"/>
    <property type="match status" value="1"/>
</dbReference>
<proteinExistence type="predicted"/>
<feature type="compositionally biased region" description="Basic and acidic residues" evidence="1">
    <location>
        <begin position="370"/>
        <end position="394"/>
    </location>
</feature>
<gene>
    <name evidence="4" type="ORF">RND81_12G087700</name>
</gene>
<protein>
    <recommendedName>
        <fullName evidence="6">DRBM domain-containing protein</fullName>
    </recommendedName>
</protein>
<feature type="region of interest" description="Disordered" evidence="1">
    <location>
        <begin position="650"/>
        <end position="676"/>
    </location>
</feature>
<feature type="compositionally biased region" description="Basic and acidic residues" evidence="1">
    <location>
        <begin position="420"/>
        <end position="437"/>
    </location>
</feature>
<comment type="caution">
    <text evidence="4">The sequence shown here is derived from an EMBL/GenBank/DDBJ whole genome shotgun (WGS) entry which is preliminary data.</text>
</comment>
<feature type="compositionally biased region" description="Polar residues" evidence="1">
    <location>
        <begin position="397"/>
        <end position="410"/>
    </location>
</feature>
<dbReference type="InterPro" id="IPR057237">
    <property type="entry name" value="DUF7915"/>
</dbReference>
<dbReference type="CDD" id="cd00048">
    <property type="entry name" value="DSRM_SF"/>
    <property type="match status" value="1"/>
</dbReference>
<dbReference type="PANTHER" id="PTHR33913">
    <property type="entry name" value="ALEURONE LAYER MORPHOGENESIS PROTEIN"/>
    <property type="match status" value="1"/>
</dbReference>
<dbReference type="Proteomes" id="UP001443914">
    <property type="component" value="Unassembled WGS sequence"/>
</dbReference>
<feature type="compositionally biased region" description="Polar residues" evidence="1">
    <location>
        <begin position="465"/>
        <end position="487"/>
    </location>
</feature>